<name>A0A4Q7AYS2_9GAMM</name>
<reference evidence="2 3" key="1">
    <citation type="submission" date="2019-02" db="EMBL/GenBank/DDBJ databases">
        <title>The Batch Genome Submission of Acinetobacter spp. strains.</title>
        <authorList>
            <person name="Qin J."/>
            <person name="Hu Y."/>
            <person name="Ye H."/>
            <person name="Wei L."/>
            <person name="Feng Y."/>
            <person name="Zong Z."/>
        </authorList>
    </citation>
    <scope>NUCLEOTIDE SEQUENCE [LARGE SCALE GENOMIC DNA]</scope>
    <source>
        <strain evidence="2 3">WCHABo060081</strain>
    </source>
</reference>
<dbReference type="AlphaFoldDB" id="A0A4Q7AYS2"/>
<dbReference type="CDD" id="cd00118">
    <property type="entry name" value="LysM"/>
    <property type="match status" value="1"/>
</dbReference>
<dbReference type="PANTHER" id="PTHR33734">
    <property type="entry name" value="LYSM DOMAIN-CONTAINING GPI-ANCHORED PROTEIN 2"/>
    <property type="match status" value="1"/>
</dbReference>
<protein>
    <submittedName>
        <fullName evidence="2">LysM peptidoglycan-binding domain-containing protein</fullName>
    </submittedName>
</protein>
<dbReference type="PROSITE" id="PS51782">
    <property type="entry name" value="LYSM"/>
    <property type="match status" value="2"/>
</dbReference>
<dbReference type="InterPro" id="IPR036779">
    <property type="entry name" value="LysM_dom_sf"/>
</dbReference>
<evidence type="ECO:0000259" key="1">
    <source>
        <dbReference type="PROSITE" id="PS51782"/>
    </source>
</evidence>
<evidence type="ECO:0000313" key="3">
    <source>
        <dbReference type="Proteomes" id="UP000293483"/>
    </source>
</evidence>
<dbReference type="PANTHER" id="PTHR33734:SF22">
    <property type="entry name" value="MEMBRANE-BOUND LYTIC MUREIN TRANSGLYCOSYLASE D"/>
    <property type="match status" value="1"/>
</dbReference>
<dbReference type="Proteomes" id="UP000293483">
    <property type="component" value="Unassembled WGS sequence"/>
</dbReference>
<evidence type="ECO:0000313" key="2">
    <source>
        <dbReference type="EMBL" id="RZG67178.1"/>
    </source>
</evidence>
<dbReference type="SMART" id="SM00257">
    <property type="entry name" value="LysM"/>
    <property type="match status" value="2"/>
</dbReference>
<gene>
    <name evidence="2" type="ORF">EXE25_08675</name>
</gene>
<dbReference type="SUPFAM" id="SSF54106">
    <property type="entry name" value="LysM domain"/>
    <property type="match status" value="2"/>
</dbReference>
<dbReference type="Pfam" id="PF01476">
    <property type="entry name" value="LysM"/>
    <property type="match status" value="2"/>
</dbReference>
<accession>A0A4Q7AYS2</accession>
<feature type="domain" description="LysM" evidence="1">
    <location>
        <begin position="260"/>
        <end position="304"/>
    </location>
</feature>
<dbReference type="InterPro" id="IPR018392">
    <property type="entry name" value="LysM"/>
</dbReference>
<organism evidence="2 3">
    <name type="scientific">Acinetobacter bouvetii</name>
    <dbReference type="NCBI Taxonomy" id="202951"/>
    <lineage>
        <taxon>Bacteria</taxon>
        <taxon>Pseudomonadati</taxon>
        <taxon>Pseudomonadota</taxon>
        <taxon>Gammaproteobacteria</taxon>
        <taxon>Moraxellales</taxon>
        <taxon>Moraxellaceae</taxon>
        <taxon>Acinetobacter</taxon>
    </lineage>
</organism>
<feature type="domain" description="LysM" evidence="1">
    <location>
        <begin position="321"/>
        <end position="366"/>
    </location>
</feature>
<comment type="caution">
    <text evidence="2">The sequence shown here is derived from an EMBL/GenBank/DDBJ whole genome shotgun (WGS) entry which is preliminary data.</text>
</comment>
<proteinExistence type="predicted"/>
<dbReference type="Gene3D" id="3.10.350.10">
    <property type="entry name" value="LysM domain"/>
    <property type="match status" value="2"/>
</dbReference>
<dbReference type="RefSeq" id="WP_130145515.1">
    <property type="nucleotide sequence ID" value="NZ_SGSU01000008.1"/>
</dbReference>
<sequence length="617" mass="68607">MSKFIKASHDRNTLTVQYVNDSGNVLLRSGGTIAWRFNNPGNMRPKSNGLYPGQIGVGDTKSGKFAIFDSYIAGRNEKKALLRRKYNEFSLKEAIYIYAPPNENNTEAYIDFLVKKTSIQRSTKLSSLNDSALDKLMDAMQEKEGFNGNLNTRKENWVYTTAVSVSDGSKPLSDQKITATINGQKKELNTNSNGSLPLLPHFKSGEVIIFSSMIDGVEKVIGEVITSLESQTVHLINNTIKYSAKLMPQNGILKAANKKIEYKVVSGDNLSKIAKRFRVTAHQIQEWNYLENSNHIFSGQILTIGGYASNKFLVDLSSKFKVYKIKSNDSVFKICKLFKISEKEFLKLNPQIKDKSQIKVGDNVKVPNKDISSVSQFGDNSKESSSNSLVTSIMNQAENLFTNTNGQVESARSKEGTGEGLAIIPLNNKEAPWMAIVLRELKQWCGKQEGVITKTDNYHKLVGWGGIKTLVGTDQAWCASFANYCLQEAKYTKSKDTVSALSFRRDTQNFVKIDKPIFGALATIPTFEGASPEATSGTGHVAFVYSLDKTDGRFLMIGGNQDDQITIVDRKISSFRFYVPKVYHEYAKTQKLEKKISVDEVYKQLGLKAVKSGGGTR</sequence>
<dbReference type="EMBL" id="SGSU01000008">
    <property type="protein sequence ID" value="RZG67178.1"/>
    <property type="molecule type" value="Genomic_DNA"/>
</dbReference>
<dbReference type="GO" id="GO:0008932">
    <property type="term" value="F:lytic endotransglycosylase activity"/>
    <property type="evidence" value="ECO:0007669"/>
    <property type="project" value="TreeGrafter"/>
</dbReference>